<keyword evidence="2" id="KW-1185">Reference proteome</keyword>
<dbReference type="Proteomes" id="UP001500604">
    <property type="component" value="Unassembled WGS sequence"/>
</dbReference>
<evidence type="ECO:0000313" key="1">
    <source>
        <dbReference type="EMBL" id="GAA4648950.1"/>
    </source>
</evidence>
<dbReference type="Gene3D" id="3.90.1720.10">
    <property type="entry name" value="endopeptidase domain like (from Nostoc punctiforme)"/>
    <property type="match status" value="1"/>
</dbReference>
<dbReference type="SUPFAM" id="SSF54001">
    <property type="entry name" value="Cysteine proteinases"/>
    <property type="match status" value="1"/>
</dbReference>
<proteinExistence type="predicted"/>
<name>A0ABP8V1I7_9GAMM</name>
<protein>
    <recommendedName>
        <fullName evidence="3">Permuted papain-like amidase YaeF/Yiix C92 family enzyme</fullName>
    </recommendedName>
</protein>
<organism evidence="1 2">
    <name type="scientific">Kistimonas scapharcae</name>
    <dbReference type="NCBI Taxonomy" id="1036133"/>
    <lineage>
        <taxon>Bacteria</taxon>
        <taxon>Pseudomonadati</taxon>
        <taxon>Pseudomonadota</taxon>
        <taxon>Gammaproteobacteria</taxon>
        <taxon>Oceanospirillales</taxon>
        <taxon>Endozoicomonadaceae</taxon>
        <taxon>Kistimonas</taxon>
    </lineage>
</organism>
<sequence length="199" mass="22158">MTAQITLLKPGDLLFQQRPGIACGCEAIRQVCTGIDGYLIDHVGLYVDSHHVIEAVSPRVHCIAVQDFLAGSVTDAAGNPRVLACRLKPEWQFCIPRAIRKAAEWLGMPYNRDYGQRKDSYYCSELIVDAFFHANGGAFLFEETPMNFLDSKTGEVLDFWVQYYQGMGKTVPQGKPGSHPAHLSRAECLMPLFSFGHFA</sequence>
<dbReference type="InterPro" id="IPR038765">
    <property type="entry name" value="Papain-like_cys_pep_sf"/>
</dbReference>
<dbReference type="InterPro" id="IPR024453">
    <property type="entry name" value="Peptidase_C92"/>
</dbReference>
<reference evidence="2" key="1">
    <citation type="journal article" date="2019" name="Int. J. Syst. Evol. Microbiol.">
        <title>The Global Catalogue of Microorganisms (GCM) 10K type strain sequencing project: providing services to taxonomists for standard genome sequencing and annotation.</title>
        <authorList>
            <consortium name="The Broad Institute Genomics Platform"/>
            <consortium name="The Broad Institute Genome Sequencing Center for Infectious Disease"/>
            <person name="Wu L."/>
            <person name="Ma J."/>
        </authorList>
    </citation>
    <scope>NUCLEOTIDE SEQUENCE [LARGE SCALE GENOMIC DNA]</scope>
    <source>
        <strain evidence="2">JCM 17805</strain>
    </source>
</reference>
<gene>
    <name evidence="1" type="ORF">GCM10023116_12240</name>
</gene>
<evidence type="ECO:0008006" key="3">
    <source>
        <dbReference type="Google" id="ProtNLM"/>
    </source>
</evidence>
<dbReference type="EMBL" id="BAABFL010000114">
    <property type="protein sequence ID" value="GAA4648950.1"/>
    <property type="molecule type" value="Genomic_DNA"/>
</dbReference>
<evidence type="ECO:0000313" key="2">
    <source>
        <dbReference type="Proteomes" id="UP001500604"/>
    </source>
</evidence>
<comment type="caution">
    <text evidence="1">The sequence shown here is derived from an EMBL/GenBank/DDBJ whole genome shotgun (WGS) entry which is preliminary data.</text>
</comment>
<accession>A0ABP8V1I7</accession>
<dbReference type="Pfam" id="PF05708">
    <property type="entry name" value="Peptidase_C92"/>
    <property type="match status" value="1"/>
</dbReference>
<dbReference type="RefSeq" id="WP_345194685.1">
    <property type="nucleotide sequence ID" value="NZ_BAABFL010000114.1"/>
</dbReference>